<dbReference type="EMBL" id="PSQE01000007">
    <property type="protein sequence ID" value="RHN45508.1"/>
    <property type="molecule type" value="Genomic_DNA"/>
</dbReference>
<dbReference type="AlphaFoldDB" id="A0A396GYE5"/>
<organism evidence="1">
    <name type="scientific">Medicago truncatula</name>
    <name type="common">Barrel medic</name>
    <name type="synonym">Medicago tribuloides</name>
    <dbReference type="NCBI Taxonomy" id="3880"/>
    <lineage>
        <taxon>Eukaryota</taxon>
        <taxon>Viridiplantae</taxon>
        <taxon>Streptophyta</taxon>
        <taxon>Embryophyta</taxon>
        <taxon>Tracheophyta</taxon>
        <taxon>Spermatophyta</taxon>
        <taxon>Magnoliopsida</taxon>
        <taxon>eudicotyledons</taxon>
        <taxon>Gunneridae</taxon>
        <taxon>Pentapetalae</taxon>
        <taxon>rosids</taxon>
        <taxon>fabids</taxon>
        <taxon>Fabales</taxon>
        <taxon>Fabaceae</taxon>
        <taxon>Papilionoideae</taxon>
        <taxon>50 kb inversion clade</taxon>
        <taxon>NPAAA clade</taxon>
        <taxon>Hologalegina</taxon>
        <taxon>IRL clade</taxon>
        <taxon>Trifolieae</taxon>
        <taxon>Medicago</taxon>
    </lineage>
</organism>
<evidence type="ECO:0000313" key="1">
    <source>
        <dbReference type="EMBL" id="RHN45508.1"/>
    </source>
</evidence>
<proteinExistence type="predicted"/>
<dbReference type="Gramene" id="rna39859">
    <property type="protein sequence ID" value="RHN45508.1"/>
    <property type="gene ID" value="gene39859"/>
</dbReference>
<comment type="caution">
    <text evidence="1">The sequence shown here is derived from an EMBL/GenBank/DDBJ whole genome shotgun (WGS) entry which is preliminary data.</text>
</comment>
<reference evidence="1" key="1">
    <citation type="journal article" date="2018" name="Nat. Plants">
        <title>Whole-genome landscape of Medicago truncatula symbiotic genes.</title>
        <authorList>
            <person name="Pecrix Y."/>
            <person name="Gamas P."/>
            <person name="Carrere S."/>
        </authorList>
    </citation>
    <scope>NUCLEOTIDE SEQUENCE</scope>
    <source>
        <tissue evidence="1">Leaves</tissue>
    </source>
</reference>
<accession>A0A396GYE5</accession>
<gene>
    <name evidence="1" type="ORF">MtrunA17_Chr7g0232001</name>
</gene>
<sequence>MGCATPFLGSDGLGFTGWCQGMCCGHFVAVVLADGFILLLRDPYDGGVAACGGGWWGWLWFVVADMGGFHICWR</sequence>
<dbReference type="Proteomes" id="UP000265566">
    <property type="component" value="Chromosome 7"/>
</dbReference>
<protein>
    <submittedName>
        <fullName evidence="1">Uncharacterized protein</fullName>
    </submittedName>
</protein>
<name>A0A396GYE5_MEDTR</name>